<dbReference type="GO" id="GO:0004497">
    <property type="term" value="F:monooxygenase activity"/>
    <property type="evidence" value="ECO:0007669"/>
    <property type="project" value="UniProtKB-KW"/>
</dbReference>
<comment type="caution">
    <text evidence="7">The sequence shown here is derived from an EMBL/GenBank/DDBJ whole genome shotgun (WGS) entry which is preliminary data.</text>
</comment>
<dbReference type="InterPro" id="IPR036188">
    <property type="entry name" value="FAD/NAD-bd_sf"/>
</dbReference>
<dbReference type="AlphaFoldDB" id="A0AAV9N0K6"/>
<keyword evidence="4" id="KW-0560">Oxidoreductase</keyword>
<evidence type="ECO:0000313" key="7">
    <source>
        <dbReference type="EMBL" id="KAK5046530.1"/>
    </source>
</evidence>
<evidence type="ECO:0000256" key="5">
    <source>
        <dbReference type="ARBA" id="ARBA00023033"/>
    </source>
</evidence>
<dbReference type="SUPFAM" id="SSF54373">
    <property type="entry name" value="FAD-linked reductases, C-terminal domain"/>
    <property type="match status" value="1"/>
</dbReference>
<evidence type="ECO:0000256" key="4">
    <source>
        <dbReference type="ARBA" id="ARBA00023002"/>
    </source>
</evidence>
<evidence type="ECO:0000256" key="2">
    <source>
        <dbReference type="ARBA" id="ARBA00022630"/>
    </source>
</evidence>
<dbReference type="GO" id="GO:0071949">
    <property type="term" value="F:FAD binding"/>
    <property type="evidence" value="ECO:0007669"/>
    <property type="project" value="InterPro"/>
</dbReference>
<sequence length="454" mass="49891">MDIIIIGAGIAGLSTALSLHQKCDRWTITVLERHDTLQALGSVIGIMPSGTKVLRHLGLLDDVWRVCGDRKPVVNWRRWKDGSVLMTQTPPEREEMFGIRAATGKRADFQKLLYDAAVKRGIAVRFNQYVADVDETVPTVTLKTGEVITADLIIAADGINSATRRTLDPVSFQTFSGIDDYMTSIPCSVLEADPALQPLLTSANLWWGPTGCVIAGIAGVGSEERYYAEFCNINGNTGVQGQWSQEADIAELRTAFADWDPTLQALLGHVESAKIWHLAYTQMGLDWVSQSGKVVLIGDAAHAMLPHAMAGATTAIEDGASLAECLSRATSVAQIPRSLRAFAAIRRPRLAYIQSEGRNRSKMFHLPDGPAQQARDEMFKKNPMMGAPAWDGKHIDEPPSAKQRHLGMPYVVGHEAIDYTNRRLDDIWDKGEEALELKERWWDFSGGDPELVSG</sequence>
<evidence type="ECO:0000313" key="8">
    <source>
        <dbReference type="Proteomes" id="UP001358417"/>
    </source>
</evidence>
<dbReference type="PANTHER" id="PTHR13789:SF306">
    <property type="entry name" value="HYDROXYLASE, PUTATIVE-RELATED"/>
    <property type="match status" value="1"/>
</dbReference>
<organism evidence="7 8">
    <name type="scientific">Exophiala bonariae</name>
    <dbReference type="NCBI Taxonomy" id="1690606"/>
    <lineage>
        <taxon>Eukaryota</taxon>
        <taxon>Fungi</taxon>
        <taxon>Dikarya</taxon>
        <taxon>Ascomycota</taxon>
        <taxon>Pezizomycotina</taxon>
        <taxon>Eurotiomycetes</taxon>
        <taxon>Chaetothyriomycetidae</taxon>
        <taxon>Chaetothyriales</taxon>
        <taxon>Herpotrichiellaceae</taxon>
        <taxon>Exophiala</taxon>
    </lineage>
</organism>
<keyword evidence="2" id="KW-0285">Flavoprotein</keyword>
<accession>A0AAV9N0K6</accession>
<keyword evidence="8" id="KW-1185">Reference proteome</keyword>
<dbReference type="PRINTS" id="PR00420">
    <property type="entry name" value="RNGMNOXGNASE"/>
</dbReference>
<gene>
    <name evidence="7" type="ORF">LTR84_008333</name>
</gene>
<dbReference type="Proteomes" id="UP001358417">
    <property type="component" value="Unassembled WGS sequence"/>
</dbReference>
<proteinExistence type="inferred from homology"/>
<dbReference type="Gene3D" id="3.50.50.60">
    <property type="entry name" value="FAD/NAD(P)-binding domain"/>
    <property type="match status" value="1"/>
</dbReference>
<name>A0AAV9N0K6_9EURO</name>
<dbReference type="PANTHER" id="PTHR13789">
    <property type="entry name" value="MONOOXYGENASE"/>
    <property type="match status" value="1"/>
</dbReference>
<dbReference type="InterPro" id="IPR002938">
    <property type="entry name" value="FAD-bd"/>
</dbReference>
<evidence type="ECO:0000259" key="6">
    <source>
        <dbReference type="Pfam" id="PF01494"/>
    </source>
</evidence>
<dbReference type="SUPFAM" id="SSF51905">
    <property type="entry name" value="FAD/NAD(P)-binding domain"/>
    <property type="match status" value="1"/>
</dbReference>
<evidence type="ECO:0000256" key="1">
    <source>
        <dbReference type="ARBA" id="ARBA00007992"/>
    </source>
</evidence>
<dbReference type="Pfam" id="PF01494">
    <property type="entry name" value="FAD_binding_3"/>
    <property type="match status" value="1"/>
</dbReference>
<keyword evidence="5" id="KW-0503">Monooxygenase</keyword>
<feature type="domain" description="FAD-binding" evidence="6">
    <location>
        <begin position="2"/>
        <end position="348"/>
    </location>
</feature>
<evidence type="ECO:0000256" key="3">
    <source>
        <dbReference type="ARBA" id="ARBA00022827"/>
    </source>
</evidence>
<comment type="similarity">
    <text evidence="1">Belongs to the paxM FAD-dependent monooxygenase family.</text>
</comment>
<dbReference type="InterPro" id="IPR050493">
    <property type="entry name" value="FAD-dep_Monooxygenase_BioMet"/>
</dbReference>
<dbReference type="EMBL" id="JAVRRD010000030">
    <property type="protein sequence ID" value="KAK5046530.1"/>
    <property type="molecule type" value="Genomic_DNA"/>
</dbReference>
<dbReference type="GeneID" id="89976497"/>
<keyword evidence="3" id="KW-0274">FAD</keyword>
<reference evidence="7 8" key="1">
    <citation type="submission" date="2023-08" db="EMBL/GenBank/DDBJ databases">
        <title>Black Yeasts Isolated from many extreme environments.</title>
        <authorList>
            <person name="Coleine C."/>
            <person name="Stajich J.E."/>
            <person name="Selbmann L."/>
        </authorList>
    </citation>
    <scope>NUCLEOTIDE SEQUENCE [LARGE SCALE GENOMIC DNA]</scope>
    <source>
        <strain evidence="7 8">CCFEE 5792</strain>
    </source>
</reference>
<protein>
    <recommendedName>
        <fullName evidence="6">FAD-binding domain-containing protein</fullName>
    </recommendedName>
</protein>
<dbReference type="RefSeq" id="XP_064702121.1">
    <property type="nucleotide sequence ID" value="XM_064851880.1"/>
</dbReference>